<dbReference type="AlphaFoldDB" id="W5LTF5"/>
<reference evidence="1" key="3">
    <citation type="submission" date="2025-08" db="UniProtKB">
        <authorList>
            <consortium name="Ensembl"/>
        </authorList>
    </citation>
    <scope>IDENTIFICATION</scope>
</reference>
<protein>
    <submittedName>
        <fullName evidence="1">Zgc:101664</fullName>
    </submittedName>
</protein>
<sequence>MDVCLHYKDNQENQHDLMLITHRNLEDFPCRVLKKFTPWFPSGADKYLPIKPKKAPPVISPKHLKSARCCLQREEFVVLSCCPDDEQFEEARKRKFATSSEGIDGEWNNAQLENESKKFRRSWSVFSHKTKTAESVQPFSRQFHMAIQTFGLHHHQRAKWIICELNCAPNSIEEVWSRLSHAIKHSRLPTCNANLQRSLAQIWVYSDVFYCEYIGHFLRHKLQLSGEINLAVHKLGNIFNHSFLSTL</sequence>
<dbReference type="GO" id="GO:2001034">
    <property type="term" value="P:positive regulation of double-strand break repair via nonhomologous end joining"/>
    <property type="evidence" value="ECO:0007669"/>
    <property type="project" value="TreeGrafter"/>
</dbReference>
<dbReference type="CDD" id="cd22293">
    <property type="entry name" value="RBD_SHLD3_N"/>
    <property type="match status" value="1"/>
</dbReference>
<dbReference type="GeneTree" id="ENSGT00530000065159"/>
<dbReference type="eggNOG" id="ENOG502RXK7">
    <property type="taxonomic scope" value="Eukaryota"/>
</dbReference>
<dbReference type="STRING" id="7994.ENSAMXP00000026367"/>
<accession>W5LTF5</accession>
<dbReference type="GO" id="GO:0045830">
    <property type="term" value="P:positive regulation of isotype switching"/>
    <property type="evidence" value="ECO:0007669"/>
    <property type="project" value="TreeGrafter"/>
</dbReference>
<dbReference type="InParanoid" id="W5LTF5"/>
<dbReference type="InterPro" id="IPR039996">
    <property type="entry name" value="Shieldin_RINN1"/>
</dbReference>
<dbReference type="PANTHER" id="PTHR41404">
    <property type="entry name" value="SHIELDIN COMPLEX SUBUNIT 3"/>
    <property type="match status" value="1"/>
</dbReference>
<reference evidence="2" key="2">
    <citation type="journal article" date="2014" name="Nat. Commun.">
        <title>The cavefish genome reveals candidate genes for eye loss.</title>
        <authorList>
            <person name="McGaugh S.E."/>
            <person name="Gross J.B."/>
            <person name="Aken B."/>
            <person name="Blin M."/>
            <person name="Borowsky R."/>
            <person name="Chalopin D."/>
            <person name="Hinaux H."/>
            <person name="Jeffery W.R."/>
            <person name="Keene A."/>
            <person name="Ma L."/>
            <person name="Minx P."/>
            <person name="Murphy D."/>
            <person name="O'Quin K.E."/>
            <person name="Retaux S."/>
            <person name="Rohner N."/>
            <person name="Searle S.M."/>
            <person name="Stahl B.A."/>
            <person name="Tabin C."/>
            <person name="Volff J.N."/>
            <person name="Yoshizawa M."/>
            <person name="Warren W.C."/>
        </authorList>
    </citation>
    <scope>NUCLEOTIDE SEQUENCE [LARGE SCALE GENOMIC DNA]</scope>
    <source>
        <strain evidence="2">female</strain>
    </source>
</reference>
<dbReference type="HOGENOM" id="CLU_1250328_0_0_1"/>
<dbReference type="GO" id="GO:2000042">
    <property type="term" value="P:negative regulation of double-strand break repair via homologous recombination"/>
    <property type="evidence" value="ECO:0007669"/>
    <property type="project" value="TreeGrafter"/>
</dbReference>
<reference evidence="2" key="1">
    <citation type="submission" date="2013-03" db="EMBL/GenBank/DDBJ databases">
        <authorList>
            <person name="Jeffery W."/>
            <person name="Warren W."/>
            <person name="Wilson R.K."/>
        </authorList>
    </citation>
    <scope>NUCLEOTIDE SEQUENCE</scope>
    <source>
        <strain evidence="2">female</strain>
    </source>
</reference>
<evidence type="ECO:0000313" key="1">
    <source>
        <dbReference type="Ensembl" id="ENSAMXP00000026367.2"/>
    </source>
</evidence>
<keyword evidence="2" id="KW-1185">Reference proteome</keyword>
<evidence type="ECO:0000313" key="2">
    <source>
        <dbReference type="Proteomes" id="UP000018467"/>
    </source>
</evidence>
<dbReference type="Proteomes" id="UP000018467">
    <property type="component" value="Unassembled WGS sequence"/>
</dbReference>
<organism evidence="1 2">
    <name type="scientific">Astyanax mexicanus</name>
    <name type="common">Blind cave fish</name>
    <name type="synonym">Astyanax fasciatus mexicanus</name>
    <dbReference type="NCBI Taxonomy" id="7994"/>
    <lineage>
        <taxon>Eukaryota</taxon>
        <taxon>Metazoa</taxon>
        <taxon>Chordata</taxon>
        <taxon>Craniata</taxon>
        <taxon>Vertebrata</taxon>
        <taxon>Euteleostomi</taxon>
        <taxon>Actinopterygii</taxon>
        <taxon>Neopterygii</taxon>
        <taxon>Teleostei</taxon>
        <taxon>Ostariophysi</taxon>
        <taxon>Characiformes</taxon>
        <taxon>Characoidei</taxon>
        <taxon>Acestrorhamphidae</taxon>
        <taxon>Acestrorhamphinae</taxon>
        <taxon>Astyanax</taxon>
    </lineage>
</organism>
<reference evidence="1" key="4">
    <citation type="submission" date="2025-09" db="UniProtKB">
        <authorList>
            <consortium name="Ensembl"/>
        </authorList>
    </citation>
    <scope>IDENTIFICATION</scope>
</reference>
<name>W5LTF5_ASTMX</name>
<dbReference type="Ensembl" id="ENSAMXT00000026388.2">
    <property type="protein sequence ID" value="ENSAMXP00000026367.2"/>
    <property type="gene ID" value="ENSAMXG00000025662.2"/>
</dbReference>
<dbReference type="Bgee" id="ENSAMXG00000025662">
    <property type="expression patterns" value="Expressed in testis and 14 other cell types or tissues"/>
</dbReference>
<proteinExistence type="predicted"/>
<dbReference type="PANTHER" id="PTHR41404:SF1">
    <property type="entry name" value="SHIELDIN COMPLEX SUBUNIT 3"/>
    <property type="match status" value="1"/>
</dbReference>